<protein>
    <submittedName>
        <fullName evidence="2">MSHA biogenesis protein MshB</fullName>
    </submittedName>
</protein>
<dbReference type="PROSITE" id="PS00409">
    <property type="entry name" value="PROKAR_NTER_METHYL"/>
    <property type="match status" value="1"/>
</dbReference>
<sequence>MQSKYLNGKQQGFSLIELVIVIVILGILAATAIPRFLNVTDDAEDASVDGVSGGLATAVSFVRSQWEVDGRNNTSVVLDGTTISLDTRFGFPTGLTVTSATGMTNASCQEVFQNILQSAPRNVLFNQDARNQRFTARVIGGAGGTATAINGVVINNLDLCVYHQVASLALNPTNGVPTPAPDLNTANAKGITYNPGTGQVLSFTN</sequence>
<dbReference type="OrthoDB" id="5815618at2"/>
<accession>A0A1E5IS46</accession>
<dbReference type="SUPFAM" id="SSF54523">
    <property type="entry name" value="Pili subunits"/>
    <property type="match status" value="1"/>
</dbReference>
<comment type="caution">
    <text evidence="2">The sequence shown here is derived from an EMBL/GenBank/DDBJ whole genome shotgun (WGS) entry which is preliminary data.</text>
</comment>
<evidence type="ECO:0000313" key="3">
    <source>
        <dbReference type="Proteomes" id="UP000095230"/>
    </source>
</evidence>
<feature type="transmembrane region" description="Helical" evidence="1">
    <location>
        <begin position="12"/>
        <end position="33"/>
    </location>
</feature>
<dbReference type="InterPro" id="IPR045584">
    <property type="entry name" value="Pilin-like"/>
</dbReference>
<keyword evidence="1" id="KW-1133">Transmembrane helix</keyword>
<organism evidence="2 3">
    <name type="scientific">Shewanella colwelliana</name>
    <name type="common">Alteromonas colwelliana</name>
    <dbReference type="NCBI Taxonomy" id="23"/>
    <lineage>
        <taxon>Bacteria</taxon>
        <taxon>Pseudomonadati</taxon>
        <taxon>Pseudomonadota</taxon>
        <taxon>Gammaproteobacteria</taxon>
        <taxon>Alteromonadales</taxon>
        <taxon>Shewanellaceae</taxon>
        <taxon>Shewanella</taxon>
    </lineage>
</organism>
<name>A0A1E5IS46_SHECO</name>
<dbReference type="EMBL" id="MCBT01000043">
    <property type="protein sequence ID" value="OEG73375.1"/>
    <property type="molecule type" value="Genomic_DNA"/>
</dbReference>
<dbReference type="Pfam" id="PF07963">
    <property type="entry name" value="N_methyl"/>
    <property type="match status" value="1"/>
</dbReference>
<keyword evidence="1" id="KW-0812">Transmembrane</keyword>
<gene>
    <name evidence="2" type="ORF">BEL05_14005</name>
</gene>
<dbReference type="NCBIfam" id="TIGR02532">
    <property type="entry name" value="IV_pilin_GFxxxE"/>
    <property type="match status" value="1"/>
</dbReference>
<evidence type="ECO:0000256" key="1">
    <source>
        <dbReference type="SAM" id="Phobius"/>
    </source>
</evidence>
<dbReference type="AlphaFoldDB" id="A0A1E5IS46"/>
<dbReference type="Gene3D" id="3.30.700.10">
    <property type="entry name" value="Glycoprotein, Type 4 Pilin"/>
    <property type="match status" value="1"/>
</dbReference>
<keyword evidence="1" id="KW-0472">Membrane</keyword>
<dbReference type="InterPro" id="IPR012902">
    <property type="entry name" value="N_methyl_site"/>
</dbReference>
<reference evidence="2 3" key="1">
    <citation type="submission" date="2016-07" db="EMBL/GenBank/DDBJ databases">
        <title>Whole-genome of two Shewanella species isolated from a digestive organ of sea cucumber Apostichopus japonicus Selenka 1867.</title>
        <authorList>
            <person name="Hong H.-H."/>
            <person name="Choi H."/>
            <person name="Cheon S."/>
            <person name="Oh J.-S."/>
            <person name="Lee H.-G."/>
            <person name="Park C."/>
        </authorList>
    </citation>
    <scope>NUCLEOTIDE SEQUENCE [LARGE SCALE GENOMIC DNA]</scope>
    <source>
        <strain evidence="2 3">CSB03KR</strain>
    </source>
</reference>
<dbReference type="STRING" id="23.BEL05_14005"/>
<dbReference type="RefSeq" id="WP_069671533.1">
    <property type="nucleotide sequence ID" value="NZ_BPFF01000016.1"/>
</dbReference>
<proteinExistence type="predicted"/>
<evidence type="ECO:0000313" key="2">
    <source>
        <dbReference type="EMBL" id="OEG73375.1"/>
    </source>
</evidence>
<dbReference type="Proteomes" id="UP000095230">
    <property type="component" value="Unassembled WGS sequence"/>
</dbReference>